<organism evidence="1 2">
    <name type="scientific">Sphingomonas parapaucimobilis NBRC 15100</name>
    <dbReference type="NCBI Taxonomy" id="1219049"/>
    <lineage>
        <taxon>Bacteria</taxon>
        <taxon>Pseudomonadati</taxon>
        <taxon>Pseudomonadota</taxon>
        <taxon>Alphaproteobacteria</taxon>
        <taxon>Sphingomonadales</taxon>
        <taxon>Sphingomonadaceae</taxon>
        <taxon>Sphingomonas</taxon>
    </lineage>
</organism>
<comment type="caution">
    <text evidence="1">The sequence shown here is derived from an EMBL/GenBank/DDBJ whole genome shotgun (WGS) entry which is preliminary data.</text>
</comment>
<dbReference type="EMBL" id="BBPI01000034">
    <property type="protein sequence ID" value="GAM00522.1"/>
    <property type="molecule type" value="Genomic_DNA"/>
</dbReference>
<name>A0A0A1W5R7_9SPHN</name>
<gene>
    <name evidence="1" type="ORF">SP5_034_00960</name>
</gene>
<keyword evidence="2" id="KW-1185">Reference proteome</keyword>
<evidence type="ECO:0000313" key="2">
    <source>
        <dbReference type="Proteomes" id="UP000032305"/>
    </source>
</evidence>
<dbReference type="Proteomes" id="UP000032305">
    <property type="component" value="Unassembled WGS sequence"/>
</dbReference>
<evidence type="ECO:0000313" key="1">
    <source>
        <dbReference type="EMBL" id="GAM00522.1"/>
    </source>
</evidence>
<protein>
    <submittedName>
        <fullName evidence="1">Uncharacterized protein</fullName>
    </submittedName>
</protein>
<proteinExistence type="predicted"/>
<reference evidence="1 2" key="1">
    <citation type="submission" date="2014-11" db="EMBL/GenBank/DDBJ databases">
        <title>Whole genome shotgun sequence of Sphingomonas parapaucimobilis NBRC 15100.</title>
        <authorList>
            <person name="Katano-Makiyama Y."/>
            <person name="Hosoyama A."/>
            <person name="Hashimoto M."/>
            <person name="Hosoyama Y."/>
            <person name="Noguchi M."/>
            <person name="Numata M."/>
            <person name="Tsuchikane K."/>
            <person name="Hirakata S."/>
            <person name="Uohara A."/>
            <person name="Shimodaira J."/>
            <person name="Ohji S."/>
            <person name="Ichikawa N."/>
            <person name="Kimura A."/>
            <person name="Yamazoe A."/>
            <person name="Fujita N."/>
        </authorList>
    </citation>
    <scope>NUCLEOTIDE SEQUENCE [LARGE SCALE GENOMIC DNA]</scope>
    <source>
        <strain evidence="1 2">NBRC 15100</strain>
    </source>
</reference>
<accession>A0A0A1W5R7</accession>
<dbReference type="AlphaFoldDB" id="A0A0A1W5R7"/>
<sequence>MPKAVTSKASLAPRCHFRYVGSQALSNGFYFSPDHWSGGAKAAQNGNIHMLKHITLKEDMLKHIYDCVRRAV</sequence>